<dbReference type="InterPro" id="IPR039653">
    <property type="entry name" value="Prenyltransferase"/>
</dbReference>
<keyword evidence="7" id="KW-0808">Transferase</keyword>
<dbReference type="InterPro" id="IPR044878">
    <property type="entry name" value="UbiA_sf"/>
</dbReference>
<proteinExistence type="predicted"/>
<dbReference type="Gene3D" id="3.40.50.1000">
    <property type="entry name" value="HAD superfamily/HAD-like"/>
    <property type="match status" value="1"/>
</dbReference>
<feature type="transmembrane region" description="Helical" evidence="6">
    <location>
        <begin position="360"/>
        <end position="389"/>
    </location>
</feature>
<dbReference type="PANTHER" id="PTHR11048">
    <property type="entry name" value="PRENYLTRANSFERASES"/>
    <property type="match status" value="1"/>
</dbReference>
<dbReference type="InterPro" id="IPR023214">
    <property type="entry name" value="HAD_sf"/>
</dbReference>
<dbReference type="Proteomes" id="UP000563524">
    <property type="component" value="Unassembled WGS sequence"/>
</dbReference>
<keyword evidence="5 6" id="KW-0472">Membrane</keyword>
<dbReference type="Pfam" id="PF01040">
    <property type="entry name" value="UbiA"/>
    <property type="match status" value="1"/>
</dbReference>
<dbReference type="SUPFAM" id="SSF56784">
    <property type="entry name" value="HAD-like"/>
    <property type="match status" value="1"/>
</dbReference>
<dbReference type="AlphaFoldDB" id="A0A840HZH2"/>
<evidence type="ECO:0000256" key="2">
    <source>
        <dbReference type="ARBA" id="ARBA00022475"/>
    </source>
</evidence>
<evidence type="ECO:0000256" key="6">
    <source>
        <dbReference type="SAM" id="Phobius"/>
    </source>
</evidence>
<feature type="transmembrane region" description="Helical" evidence="6">
    <location>
        <begin position="419"/>
        <end position="439"/>
    </location>
</feature>
<feature type="transmembrane region" description="Helical" evidence="6">
    <location>
        <begin position="290"/>
        <end position="310"/>
    </location>
</feature>
<gene>
    <name evidence="7" type="ORF">GGQ59_000469</name>
</gene>
<dbReference type="PANTHER" id="PTHR11048:SF5">
    <property type="entry name" value="DECAPRENYL-PHOSPHATE PHOSPHORIBOSYLTRANSFERASE"/>
    <property type="match status" value="1"/>
</dbReference>
<dbReference type="CDD" id="cd13963">
    <property type="entry name" value="PT_UbiA_2"/>
    <property type="match status" value="1"/>
</dbReference>
<evidence type="ECO:0000313" key="8">
    <source>
        <dbReference type="Proteomes" id="UP000563524"/>
    </source>
</evidence>
<evidence type="ECO:0000256" key="5">
    <source>
        <dbReference type="ARBA" id="ARBA00023136"/>
    </source>
</evidence>
<dbReference type="Pfam" id="PF12710">
    <property type="entry name" value="HAD"/>
    <property type="match status" value="1"/>
</dbReference>
<keyword evidence="4 6" id="KW-1133">Transmembrane helix</keyword>
<feature type="transmembrane region" description="Helical" evidence="6">
    <location>
        <begin position="248"/>
        <end position="270"/>
    </location>
</feature>
<sequence length="507" mass="53827">MMKRLDLIDAEASAESIVPRATAPSGPADRALIVDLDGTLIHGDTLAESAVGLMRTAPEGLLPAAGAALKGRAALKRALAERYVPQIGTILNHEVLDFVRAEAEHRHVVLATAADAAVARAVADELGVFDAVIASTGSLNLKGRNKLEAVRAHLAAQGLSPEFDYIGDSPADRPMWQAAGRALVVAPSPAAARRLAGDVPVAHHFEARARTGAEGARAYLRAMRPHQWVKNSLVFLPLVLSHQLGDPALIAAAVLAFCAFSLVASATYIWNDTLDLAQDRRHPTKRARPLASGSIPVFRAVALSFGLLGLGLGGSLLLLPLWSTAMLCGYVAVTLTYSFVLKRKLLVDVITLASLYGYRIVVGAVATGIMVSDWLIAFCVFFFFGLALVKRYAEIDTKTPSADGRISGRGYYAEDGEMVGAIGVGSSLVSVLVLALYATSPDVSTLYASPIALWGVCLVVLYWVARVWMLARRRQMADDPVVFALRDRISWGCAAATAACVLLAGPL</sequence>
<dbReference type="InterPro" id="IPR000537">
    <property type="entry name" value="UbiA_prenyltransferase"/>
</dbReference>
<keyword evidence="3 6" id="KW-0812">Transmembrane</keyword>
<name>A0A840HZH2_9PROT</name>
<dbReference type="GO" id="GO:0005886">
    <property type="term" value="C:plasma membrane"/>
    <property type="evidence" value="ECO:0007669"/>
    <property type="project" value="TreeGrafter"/>
</dbReference>
<evidence type="ECO:0000256" key="4">
    <source>
        <dbReference type="ARBA" id="ARBA00022989"/>
    </source>
</evidence>
<evidence type="ECO:0000256" key="3">
    <source>
        <dbReference type="ARBA" id="ARBA00022692"/>
    </source>
</evidence>
<protein>
    <submittedName>
        <fullName evidence="7">4-hydroxybenzoate polyprenyltransferase/phosphoserine phosphatase</fullName>
    </submittedName>
</protein>
<reference evidence="7 8" key="1">
    <citation type="submission" date="2020-08" db="EMBL/GenBank/DDBJ databases">
        <title>Genomic Encyclopedia of Type Strains, Phase IV (KMG-IV): sequencing the most valuable type-strain genomes for metagenomic binning, comparative biology and taxonomic classification.</title>
        <authorList>
            <person name="Goeker M."/>
        </authorList>
    </citation>
    <scope>NUCLEOTIDE SEQUENCE [LARGE SCALE GENOMIC DNA]</scope>
    <source>
        <strain evidence="7 8">DSM 102850</strain>
    </source>
</reference>
<dbReference type="GO" id="GO:0016765">
    <property type="term" value="F:transferase activity, transferring alkyl or aryl (other than methyl) groups"/>
    <property type="evidence" value="ECO:0007669"/>
    <property type="project" value="InterPro"/>
</dbReference>
<evidence type="ECO:0000256" key="1">
    <source>
        <dbReference type="ARBA" id="ARBA00004141"/>
    </source>
</evidence>
<dbReference type="GO" id="GO:0009247">
    <property type="term" value="P:glycolipid biosynthetic process"/>
    <property type="evidence" value="ECO:0007669"/>
    <property type="project" value="TreeGrafter"/>
</dbReference>
<feature type="transmembrane region" description="Helical" evidence="6">
    <location>
        <begin position="451"/>
        <end position="469"/>
    </location>
</feature>
<dbReference type="EMBL" id="JACHOB010000001">
    <property type="protein sequence ID" value="MBB4657969.1"/>
    <property type="molecule type" value="Genomic_DNA"/>
</dbReference>
<organism evidence="7 8">
    <name type="scientific">Parvularcula dongshanensis</name>
    <dbReference type="NCBI Taxonomy" id="1173995"/>
    <lineage>
        <taxon>Bacteria</taxon>
        <taxon>Pseudomonadati</taxon>
        <taxon>Pseudomonadota</taxon>
        <taxon>Alphaproteobacteria</taxon>
        <taxon>Parvularculales</taxon>
        <taxon>Parvularculaceae</taxon>
        <taxon>Parvularcula</taxon>
    </lineage>
</organism>
<accession>A0A840HZH2</accession>
<dbReference type="InterPro" id="IPR036412">
    <property type="entry name" value="HAD-like_sf"/>
</dbReference>
<keyword evidence="8" id="KW-1185">Reference proteome</keyword>
<feature type="transmembrane region" description="Helical" evidence="6">
    <location>
        <begin position="317"/>
        <end position="340"/>
    </location>
</feature>
<dbReference type="RefSeq" id="WP_183815456.1">
    <property type="nucleotide sequence ID" value="NZ_JACHOB010000001.1"/>
</dbReference>
<dbReference type="Gene3D" id="1.10.357.140">
    <property type="entry name" value="UbiA prenyltransferase"/>
    <property type="match status" value="1"/>
</dbReference>
<comment type="subcellular location">
    <subcellularLocation>
        <location evidence="1">Membrane</location>
        <topology evidence="1">Multi-pass membrane protein</topology>
    </subcellularLocation>
</comment>
<dbReference type="NCBIfam" id="NF006088">
    <property type="entry name" value="PRK08238.1"/>
    <property type="match status" value="1"/>
</dbReference>
<keyword evidence="2" id="KW-1003">Cell membrane</keyword>
<evidence type="ECO:0000313" key="7">
    <source>
        <dbReference type="EMBL" id="MBB4657969.1"/>
    </source>
</evidence>
<comment type="caution">
    <text evidence="7">The sequence shown here is derived from an EMBL/GenBank/DDBJ whole genome shotgun (WGS) entry which is preliminary data.</text>
</comment>